<keyword evidence="10" id="KW-1185">Reference proteome</keyword>
<accession>A0A239YBI9</accession>
<dbReference type="EMBL" id="LT906462">
    <property type="protein sequence ID" value="SNV56529.1"/>
    <property type="molecule type" value="Genomic_DNA"/>
</dbReference>
<dbReference type="Gene3D" id="2.60.120.260">
    <property type="entry name" value="Galactose-binding domain-like"/>
    <property type="match status" value="2"/>
</dbReference>
<dbReference type="KEGG" id="sste:SAMEA4384403_0251"/>
<dbReference type="Pfam" id="PF21467">
    <property type="entry name" value="BetaGal_gal-bd"/>
    <property type="match status" value="1"/>
</dbReference>
<dbReference type="SUPFAM" id="SSF51445">
    <property type="entry name" value="(Trans)glycosidases"/>
    <property type="match status" value="1"/>
</dbReference>
<keyword evidence="2 9" id="KW-0378">Hydrolase</keyword>
<feature type="active site" description="Nucleophile" evidence="4">
    <location>
        <position position="239"/>
    </location>
</feature>
<dbReference type="AlphaFoldDB" id="A0A239YBI9"/>
<evidence type="ECO:0000313" key="10">
    <source>
        <dbReference type="Proteomes" id="UP000242084"/>
    </source>
</evidence>
<dbReference type="FunFam" id="3.20.20.80:FF:000116">
    <property type="entry name" value="Beta-galactosidase 3"/>
    <property type="match status" value="1"/>
</dbReference>
<protein>
    <submittedName>
        <fullName evidence="9">Glycosyl hydrolase</fullName>
        <ecNumber evidence="9">3.2.1.23</ecNumber>
    </submittedName>
</protein>
<feature type="domain" description="Glycoside hydrolase 35 catalytic" evidence="6">
    <location>
        <begin position="10"/>
        <end position="329"/>
    </location>
</feature>
<dbReference type="RefSeq" id="WP_095085619.1">
    <property type="nucleotide sequence ID" value="NZ_BMDM01000007.1"/>
</dbReference>
<organism evidence="9 10">
    <name type="scientific">Mammaliicoccus stepanovicii</name>
    <dbReference type="NCBI Taxonomy" id="643214"/>
    <lineage>
        <taxon>Bacteria</taxon>
        <taxon>Bacillati</taxon>
        <taxon>Bacillota</taxon>
        <taxon>Bacilli</taxon>
        <taxon>Bacillales</taxon>
        <taxon>Staphylococcaceae</taxon>
        <taxon>Mammaliicoccus</taxon>
    </lineage>
</organism>
<name>A0A239YBI9_9STAP</name>
<feature type="domain" description="Beta-galactosidase 1-like first all-beta" evidence="7">
    <location>
        <begin position="374"/>
        <end position="487"/>
    </location>
</feature>
<evidence type="ECO:0000256" key="3">
    <source>
        <dbReference type="ARBA" id="ARBA00023295"/>
    </source>
</evidence>
<dbReference type="InterPro" id="IPR001944">
    <property type="entry name" value="Glycoside_Hdrlase_35"/>
</dbReference>
<proteinExistence type="inferred from homology"/>
<dbReference type="PIRSF" id="PIRSF006336">
    <property type="entry name" value="B-gal"/>
    <property type="match status" value="1"/>
</dbReference>
<dbReference type="InterPro" id="IPR031330">
    <property type="entry name" value="Gly_Hdrlase_35_cat"/>
</dbReference>
<evidence type="ECO:0000259" key="7">
    <source>
        <dbReference type="Pfam" id="PF21317"/>
    </source>
</evidence>
<evidence type="ECO:0000313" key="9">
    <source>
        <dbReference type="EMBL" id="SNV56529.1"/>
    </source>
</evidence>
<dbReference type="PRINTS" id="PR00742">
    <property type="entry name" value="GLHYDRLASE35"/>
</dbReference>
<dbReference type="GO" id="GO:0005975">
    <property type="term" value="P:carbohydrate metabolic process"/>
    <property type="evidence" value="ECO:0007669"/>
    <property type="project" value="InterPro"/>
</dbReference>
<reference evidence="9 10" key="1">
    <citation type="submission" date="2017-06" db="EMBL/GenBank/DDBJ databases">
        <authorList>
            <consortium name="Pathogen Informatics"/>
        </authorList>
    </citation>
    <scope>NUCLEOTIDE SEQUENCE [LARGE SCALE GENOMIC DNA]</scope>
    <source>
        <strain evidence="9 10">NCTC13839</strain>
    </source>
</reference>
<dbReference type="PANTHER" id="PTHR23421">
    <property type="entry name" value="BETA-GALACTOSIDASE RELATED"/>
    <property type="match status" value="1"/>
</dbReference>
<dbReference type="GO" id="GO:0004565">
    <property type="term" value="F:beta-galactosidase activity"/>
    <property type="evidence" value="ECO:0007669"/>
    <property type="project" value="UniProtKB-EC"/>
</dbReference>
<evidence type="ECO:0000259" key="6">
    <source>
        <dbReference type="Pfam" id="PF01301"/>
    </source>
</evidence>
<dbReference type="InterPro" id="IPR017853">
    <property type="entry name" value="GH"/>
</dbReference>
<dbReference type="InterPro" id="IPR048913">
    <property type="entry name" value="BetaGal_gal-bd"/>
</dbReference>
<dbReference type="Pfam" id="PF21317">
    <property type="entry name" value="BetaGal_ABD_1"/>
    <property type="match status" value="1"/>
</dbReference>
<dbReference type="Proteomes" id="UP000242084">
    <property type="component" value="Chromosome 1"/>
</dbReference>
<dbReference type="Gene3D" id="3.20.20.80">
    <property type="entry name" value="Glycosidases"/>
    <property type="match status" value="1"/>
</dbReference>
<evidence type="ECO:0000256" key="4">
    <source>
        <dbReference type="PIRSR" id="PIRSR006336-1"/>
    </source>
</evidence>
<keyword evidence="3 9" id="KW-0326">Glycosidase</keyword>
<evidence type="ECO:0000256" key="5">
    <source>
        <dbReference type="RuleBase" id="RU003679"/>
    </source>
</evidence>
<evidence type="ECO:0000256" key="2">
    <source>
        <dbReference type="ARBA" id="ARBA00022801"/>
    </source>
</evidence>
<dbReference type="EC" id="3.2.1.23" evidence="9"/>
<dbReference type="Pfam" id="PF01301">
    <property type="entry name" value="Glyco_hydro_35"/>
    <property type="match status" value="1"/>
</dbReference>
<evidence type="ECO:0000259" key="8">
    <source>
        <dbReference type="Pfam" id="PF21467"/>
    </source>
</evidence>
<comment type="similarity">
    <text evidence="1 5">Belongs to the glycosyl hydrolase 35 family.</text>
</comment>
<sequence>MTQFKIDKTLLLDDEPFHMLSGSIHYFRVPREDWYHSLFNLKALGFNTVETYIPWNYHEPLEGQFEFEGEKDIQHFVKLAEEVGLYVIIRPSPYICAEWEFGGLPAWLLNDKNMKIRTSDQTFINKVDRYYKALFSILTPLQIDHQGPILAMQIENEYGSFGEDKTYLNMIKDLMTKYGTTVPLFTSDGGWAQTLRAGSMADKNILPTANFGSRTEQNFKNLQDYHQEFQKDWPLICMEFWDGWFNRWGDNIIKRDSKDLAEEVKTVITNGHINLYMFHGGTNFGFWNGCSARGTIDLPQVTSYDYDAPLDEMGNPTQKYYDLQQMIKETLPNVKQAKPLVKDFMKVENIKLTDKVSLFNILEDISEKSYSNYPQTMEEVSDGLGYMVYRTSLQRDSNIEKFRIVDARDRVKMYVDSKHVYTAYQQEIGEAFEVELEKEQPKIDILVENMGRVNYGYKLLSNTQRKGIGQGLMQDLHFVQGYEQFNIQFDKLKLEHFKSSWEEDTPAFYRYEFNLSEVNNTHIDVSDFNKGVVLVNGFNIGRYWEIGPTVSLYISKAFLKEGHNEIIIFDTEGKYSSEINLIDKPKLINIEGEI</sequence>
<dbReference type="InterPro" id="IPR008979">
    <property type="entry name" value="Galactose-bd-like_sf"/>
</dbReference>
<dbReference type="OrthoDB" id="9813184at2"/>
<feature type="domain" description="Beta-galactosidase galactose-binding" evidence="8">
    <location>
        <begin position="506"/>
        <end position="564"/>
    </location>
</feature>
<dbReference type="SUPFAM" id="SSF49785">
    <property type="entry name" value="Galactose-binding domain-like"/>
    <property type="match status" value="1"/>
</dbReference>
<dbReference type="InterPro" id="IPR048912">
    <property type="entry name" value="BetaGal1-like_ABD1"/>
</dbReference>
<feature type="active site" description="Proton donor" evidence="4">
    <location>
        <position position="157"/>
    </location>
</feature>
<gene>
    <name evidence="9" type="primary">bga</name>
    <name evidence="9" type="ORF">SAMEA4384403_00251</name>
</gene>
<dbReference type="InterPro" id="IPR026283">
    <property type="entry name" value="B-gal_1-like"/>
</dbReference>
<evidence type="ECO:0000256" key="1">
    <source>
        <dbReference type="ARBA" id="ARBA00009809"/>
    </source>
</evidence>